<dbReference type="InterPro" id="IPR025948">
    <property type="entry name" value="HTH-like_dom"/>
</dbReference>
<evidence type="ECO:0000313" key="4">
    <source>
        <dbReference type="EMBL" id="RXF53110.1"/>
    </source>
</evidence>
<dbReference type="SUPFAM" id="SSF53098">
    <property type="entry name" value="Ribonuclease H-like"/>
    <property type="match status" value="1"/>
</dbReference>
<dbReference type="EMBL" id="JBETVU010000012">
    <property type="protein sequence ID" value="MES5149936.1"/>
    <property type="molecule type" value="Genomic_DNA"/>
</dbReference>
<dbReference type="EMBL" id="SCLX01000168">
    <property type="protein sequence ID" value="RXF53110.1"/>
    <property type="molecule type" value="Genomic_DNA"/>
</dbReference>
<sequence>MFAGQPKQRQIALKQQQRNSLYSLIKECHREYKWSIEWMCKQANIARSAYYKWLNHKPSKRELRDQKILKRIKEIAESNNSLFGSPKMTLALNNELADGEAKIYRRTVARLMCVNGIYTSKARFNKRYRYQAARPEETAENLLHRDFNATKPNEKWCTDITEEKIPGTSQKIYLCTIFDLYDRFPVGYALSKRNDTALVNAALSTAWKREPNSHAMLHSDRGFQFTRMPFKHELEEHGMPQSMSRIGRCIDNGPMEGWQGLIKEMREVLYPKANSYEEMEKAFKASIEYYINYDPQERFNGKSAGQVRKEAKNNPENIISYPIKQDKRYKDFWKKIDEKKNQLAQ</sequence>
<dbReference type="AlphaFoldDB" id="A0A135YWF1"/>
<dbReference type="Proteomes" id="UP000289808">
    <property type="component" value="Unassembled WGS sequence"/>
</dbReference>
<dbReference type="GO" id="GO:0015074">
    <property type="term" value="P:DNA integration"/>
    <property type="evidence" value="ECO:0007669"/>
    <property type="project" value="InterPro"/>
</dbReference>
<reference evidence="3" key="2">
    <citation type="submission" date="2024-06" db="EMBL/GenBank/DDBJ databases">
        <title>Vaginal Lactobacillus fatty acid response mechanisms reveal a metabolite-targeted strategy for bacterial vaginosis treatment.</title>
        <authorList>
            <person name="Zhu M."/>
            <person name="Blainey P.C."/>
            <person name="Bloom S.M."/>
            <person name="Kwon D.S."/>
        </authorList>
    </citation>
    <scope>NUCLEOTIDE SEQUENCE</scope>
    <source>
        <strain evidence="3">194_F1_1</strain>
    </source>
</reference>
<comment type="function">
    <text evidence="1">Involved in the transposition of the insertion sequence.</text>
</comment>
<evidence type="ECO:0000313" key="5">
    <source>
        <dbReference type="Proteomes" id="UP000289808"/>
    </source>
</evidence>
<evidence type="ECO:0000259" key="2">
    <source>
        <dbReference type="PROSITE" id="PS50994"/>
    </source>
</evidence>
<dbReference type="Proteomes" id="UP001434419">
    <property type="component" value="Unassembled WGS sequence"/>
</dbReference>
<reference evidence="4 5" key="1">
    <citation type="submission" date="2019-01" db="EMBL/GenBank/DDBJ databases">
        <title>The genome sequence of Lactobacillus crispatus L49.</title>
        <authorList>
            <person name="Zhong J."/>
            <person name="Zhang J."/>
        </authorList>
    </citation>
    <scope>NUCLEOTIDE SEQUENCE [LARGE SCALE GENOMIC DNA]</scope>
    <source>
        <strain evidence="4 5">L49</strain>
    </source>
</reference>
<keyword evidence="6" id="KW-1185">Reference proteome</keyword>
<dbReference type="Pfam" id="PF13276">
    <property type="entry name" value="HTH_21"/>
    <property type="match status" value="1"/>
</dbReference>
<name>A0A135YWF1_9LACO</name>
<dbReference type="NCBIfam" id="NF033516">
    <property type="entry name" value="transpos_IS3"/>
    <property type="match status" value="1"/>
</dbReference>
<dbReference type="PROSITE" id="PS50994">
    <property type="entry name" value="INTEGRASE"/>
    <property type="match status" value="1"/>
</dbReference>
<proteinExistence type="predicted"/>
<evidence type="ECO:0000256" key="1">
    <source>
        <dbReference type="ARBA" id="ARBA00002286"/>
    </source>
</evidence>
<dbReference type="PANTHER" id="PTHR46889">
    <property type="entry name" value="TRANSPOSASE INSF FOR INSERTION SEQUENCE IS3B-RELATED"/>
    <property type="match status" value="1"/>
</dbReference>
<dbReference type="Gene3D" id="3.30.420.10">
    <property type="entry name" value="Ribonuclease H-like superfamily/Ribonuclease H"/>
    <property type="match status" value="1"/>
</dbReference>
<protein>
    <submittedName>
        <fullName evidence="4">IS3 family transposase</fullName>
    </submittedName>
</protein>
<feature type="domain" description="Integrase catalytic" evidence="2">
    <location>
        <begin position="148"/>
        <end position="312"/>
    </location>
</feature>
<dbReference type="InterPro" id="IPR012337">
    <property type="entry name" value="RNaseH-like_sf"/>
</dbReference>
<dbReference type="InterPro" id="IPR048020">
    <property type="entry name" value="Transpos_IS3"/>
</dbReference>
<comment type="caution">
    <text evidence="4">The sequence shown here is derived from an EMBL/GenBank/DDBJ whole genome shotgun (WGS) entry which is preliminary data.</text>
</comment>
<accession>A0A135YWF1</accession>
<dbReference type="GO" id="GO:0003676">
    <property type="term" value="F:nucleic acid binding"/>
    <property type="evidence" value="ECO:0007669"/>
    <property type="project" value="InterPro"/>
</dbReference>
<dbReference type="InterPro" id="IPR001584">
    <property type="entry name" value="Integrase_cat-core"/>
</dbReference>
<dbReference type="InterPro" id="IPR050900">
    <property type="entry name" value="Transposase_IS3/IS150/IS904"/>
</dbReference>
<dbReference type="Pfam" id="PF00665">
    <property type="entry name" value="rve"/>
    <property type="match status" value="1"/>
</dbReference>
<organism evidence="4 5">
    <name type="scientific">Lactobacillus crispatus</name>
    <dbReference type="NCBI Taxonomy" id="47770"/>
    <lineage>
        <taxon>Bacteria</taxon>
        <taxon>Bacillati</taxon>
        <taxon>Bacillota</taxon>
        <taxon>Bacilli</taxon>
        <taxon>Lactobacillales</taxon>
        <taxon>Lactobacillaceae</taxon>
        <taxon>Lactobacillus</taxon>
    </lineage>
</organism>
<evidence type="ECO:0000313" key="3">
    <source>
        <dbReference type="EMBL" id="MES5149936.1"/>
    </source>
</evidence>
<gene>
    <name evidence="3" type="ORF">ABVC42_08460</name>
    <name evidence="4" type="ORF">ERD32_12765</name>
</gene>
<dbReference type="PANTHER" id="PTHR46889:SF4">
    <property type="entry name" value="TRANSPOSASE INSO FOR INSERTION SEQUENCE ELEMENT IS911B-RELATED"/>
    <property type="match status" value="1"/>
</dbReference>
<dbReference type="InterPro" id="IPR036397">
    <property type="entry name" value="RNaseH_sf"/>
</dbReference>
<evidence type="ECO:0000313" key="6">
    <source>
        <dbReference type="Proteomes" id="UP001434419"/>
    </source>
</evidence>
<dbReference type="RefSeq" id="WP_005727726.1">
    <property type="nucleotide sequence ID" value="NZ_CP033426.1"/>
</dbReference>